<sequence length="66" mass="7174">MLSIPRSLGGAISERMRPRMSVNTFSAAPLMAAPIRKVTPPLNMDHFLPNTLVTIDAKNDAIRAAK</sequence>
<dbReference type="Proteomes" id="UP000092600">
    <property type="component" value="Unassembled WGS sequence"/>
</dbReference>
<reference evidence="1 2" key="1">
    <citation type="journal article" date="2016" name="DNA Res.">
        <title>The draft genome of MD-2 pineapple using hybrid error correction of long reads.</title>
        <authorList>
            <person name="Redwan R.M."/>
            <person name="Saidin A."/>
            <person name="Kumar S.V."/>
        </authorList>
    </citation>
    <scope>NUCLEOTIDE SEQUENCE [LARGE SCALE GENOMIC DNA]</scope>
    <source>
        <strain evidence="2">cv. MD2</strain>
        <tissue evidence="1">Leaf</tissue>
    </source>
</reference>
<proteinExistence type="predicted"/>
<gene>
    <name evidence="1" type="ORF">ACMD2_00594</name>
</gene>
<accession>A0A199VD06</accession>
<protein>
    <submittedName>
        <fullName evidence="1">Uncharacterized protein</fullName>
    </submittedName>
</protein>
<comment type="caution">
    <text evidence="1">The sequence shown here is derived from an EMBL/GenBank/DDBJ whole genome shotgun (WGS) entry which is preliminary data.</text>
</comment>
<dbReference type="AlphaFoldDB" id="A0A199VD06"/>
<dbReference type="EMBL" id="LSRQ01002222">
    <property type="protein sequence ID" value="OAY75012.1"/>
    <property type="molecule type" value="Genomic_DNA"/>
</dbReference>
<organism evidence="1 2">
    <name type="scientific">Ananas comosus</name>
    <name type="common">Pineapple</name>
    <name type="synonym">Ananas ananas</name>
    <dbReference type="NCBI Taxonomy" id="4615"/>
    <lineage>
        <taxon>Eukaryota</taxon>
        <taxon>Viridiplantae</taxon>
        <taxon>Streptophyta</taxon>
        <taxon>Embryophyta</taxon>
        <taxon>Tracheophyta</taxon>
        <taxon>Spermatophyta</taxon>
        <taxon>Magnoliopsida</taxon>
        <taxon>Liliopsida</taxon>
        <taxon>Poales</taxon>
        <taxon>Bromeliaceae</taxon>
        <taxon>Bromelioideae</taxon>
        <taxon>Ananas</taxon>
    </lineage>
</organism>
<name>A0A199VD06_ANACO</name>
<evidence type="ECO:0000313" key="2">
    <source>
        <dbReference type="Proteomes" id="UP000092600"/>
    </source>
</evidence>
<evidence type="ECO:0000313" key="1">
    <source>
        <dbReference type="EMBL" id="OAY75012.1"/>
    </source>
</evidence>